<dbReference type="EMBL" id="CCSD01000056">
    <property type="protein sequence ID" value="CDZ89024.1"/>
    <property type="molecule type" value="Genomic_DNA"/>
</dbReference>
<keyword evidence="1" id="KW-0812">Transmembrane</keyword>
<dbReference type="Proteomes" id="UP000042997">
    <property type="component" value="Unassembled WGS sequence"/>
</dbReference>
<evidence type="ECO:0008006" key="4">
    <source>
        <dbReference type="Google" id="ProtNLM"/>
    </source>
</evidence>
<evidence type="ECO:0000313" key="3">
    <source>
        <dbReference type="Proteomes" id="UP000042997"/>
    </source>
</evidence>
<reference evidence="2 3" key="1">
    <citation type="journal article" date="2014" name="Genome Announc.">
        <title>Draft Genome Sequence of Propane- and Butane-Oxidizing Actinobacterium Rhodococcus ruber IEGM 231.</title>
        <authorList>
            <person name="Ivshina I.B."/>
            <person name="Kuyukina M.S."/>
            <person name="Krivoruchko A.V."/>
            <person name="Barbe V."/>
            <person name="Fischer C."/>
        </authorList>
    </citation>
    <scope>NUCLEOTIDE SEQUENCE [LARGE SCALE GENOMIC DNA]</scope>
</reference>
<gene>
    <name evidence="2" type="ORF">RHRU231_450191</name>
</gene>
<evidence type="ECO:0000313" key="2">
    <source>
        <dbReference type="EMBL" id="CDZ89024.1"/>
    </source>
</evidence>
<feature type="transmembrane region" description="Helical" evidence="1">
    <location>
        <begin position="38"/>
        <end position="64"/>
    </location>
</feature>
<dbReference type="AlphaFoldDB" id="A0A098BJU2"/>
<feature type="transmembrane region" description="Helical" evidence="1">
    <location>
        <begin position="6"/>
        <end position="26"/>
    </location>
</feature>
<keyword evidence="1" id="KW-0472">Membrane</keyword>
<proteinExistence type="predicted"/>
<protein>
    <recommendedName>
        <fullName evidence="4">Nicotinamide mononucleotide transporter</fullName>
    </recommendedName>
</protein>
<sequence>MIPVWWSIMLATIGIVGIYVTTRKLWWGFALGLAAQLLWIAYAIATAQYGFILSAIGYGIVYWIGARKWFHERNTTV</sequence>
<organism evidence="2 3">
    <name type="scientific">Rhodococcus ruber</name>
    <dbReference type="NCBI Taxonomy" id="1830"/>
    <lineage>
        <taxon>Bacteria</taxon>
        <taxon>Bacillati</taxon>
        <taxon>Actinomycetota</taxon>
        <taxon>Actinomycetes</taxon>
        <taxon>Mycobacteriales</taxon>
        <taxon>Nocardiaceae</taxon>
        <taxon>Rhodococcus</taxon>
    </lineage>
</organism>
<name>A0A098BJU2_9NOCA</name>
<keyword evidence="1" id="KW-1133">Transmembrane helix</keyword>
<evidence type="ECO:0000256" key="1">
    <source>
        <dbReference type="SAM" id="Phobius"/>
    </source>
</evidence>
<dbReference type="OrthoDB" id="3400794at2"/>
<accession>A0A098BJU2</accession>